<feature type="repeat" description="ANK" evidence="3">
    <location>
        <begin position="718"/>
        <end position="752"/>
    </location>
</feature>
<comment type="caution">
    <text evidence="5">The sequence shown here is derived from an EMBL/GenBank/DDBJ whole genome shotgun (WGS) entry which is preliminary data.</text>
</comment>
<feature type="compositionally biased region" description="Acidic residues" evidence="4">
    <location>
        <begin position="442"/>
        <end position="452"/>
    </location>
</feature>
<dbReference type="Gene3D" id="1.25.40.20">
    <property type="entry name" value="Ankyrin repeat-containing domain"/>
    <property type="match status" value="5"/>
</dbReference>
<evidence type="ECO:0000256" key="1">
    <source>
        <dbReference type="ARBA" id="ARBA00022737"/>
    </source>
</evidence>
<feature type="compositionally biased region" description="Low complexity" evidence="4">
    <location>
        <begin position="464"/>
        <end position="486"/>
    </location>
</feature>
<feature type="repeat" description="ANK" evidence="3">
    <location>
        <begin position="167"/>
        <end position="201"/>
    </location>
</feature>
<dbReference type="Pfam" id="PF12796">
    <property type="entry name" value="Ank_2"/>
    <property type="match status" value="4"/>
</dbReference>
<feature type="compositionally biased region" description="Basic residues" evidence="4">
    <location>
        <begin position="36"/>
        <end position="54"/>
    </location>
</feature>
<feature type="repeat" description="ANK" evidence="3">
    <location>
        <begin position="97"/>
        <end position="131"/>
    </location>
</feature>
<feature type="repeat" description="ANK" evidence="3">
    <location>
        <begin position="281"/>
        <end position="315"/>
    </location>
</feature>
<gene>
    <name evidence="5" type="ORF">M0813_16335</name>
</gene>
<dbReference type="InterPro" id="IPR002110">
    <property type="entry name" value="Ankyrin_rpt"/>
</dbReference>
<feature type="compositionally biased region" description="Basic and acidic residues" evidence="4">
    <location>
        <begin position="1096"/>
        <end position="1134"/>
    </location>
</feature>
<feature type="region of interest" description="Disordered" evidence="4">
    <location>
        <begin position="440"/>
        <end position="492"/>
    </location>
</feature>
<dbReference type="Proteomes" id="UP001150062">
    <property type="component" value="Unassembled WGS sequence"/>
</dbReference>
<dbReference type="EMBL" id="JAOAOG010000084">
    <property type="protein sequence ID" value="KAJ6250279.1"/>
    <property type="molecule type" value="Genomic_DNA"/>
</dbReference>
<feature type="region of interest" description="Disordered" evidence="4">
    <location>
        <begin position="1092"/>
        <end position="1171"/>
    </location>
</feature>
<feature type="repeat" description="ANK" evidence="3">
    <location>
        <begin position="202"/>
        <end position="235"/>
    </location>
</feature>
<organism evidence="5 6">
    <name type="scientific">Anaeramoeba flamelloides</name>
    <dbReference type="NCBI Taxonomy" id="1746091"/>
    <lineage>
        <taxon>Eukaryota</taxon>
        <taxon>Metamonada</taxon>
        <taxon>Anaeramoebidae</taxon>
        <taxon>Anaeramoeba</taxon>
    </lineage>
</organism>
<name>A0ABQ8Z063_9EUKA</name>
<dbReference type="PANTHER" id="PTHR24198:SF165">
    <property type="entry name" value="ANKYRIN REPEAT-CONTAINING PROTEIN-RELATED"/>
    <property type="match status" value="1"/>
</dbReference>
<dbReference type="SMART" id="SM00248">
    <property type="entry name" value="ANK"/>
    <property type="match status" value="16"/>
</dbReference>
<reference evidence="5" key="1">
    <citation type="submission" date="2022-08" db="EMBL/GenBank/DDBJ databases">
        <title>Novel sulfate-reducing endosymbionts in the free-living metamonad Anaeramoeba.</title>
        <authorList>
            <person name="Jerlstrom-Hultqvist J."/>
            <person name="Cepicka I."/>
            <person name="Gallot-Lavallee L."/>
            <person name="Salas-Leiva D."/>
            <person name="Curtis B.A."/>
            <person name="Zahonova K."/>
            <person name="Pipaliya S."/>
            <person name="Dacks J."/>
            <person name="Roger A.J."/>
        </authorList>
    </citation>
    <scope>NUCLEOTIDE SEQUENCE</scope>
    <source>
        <strain evidence="5">Schooner1</strain>
    </source>
</reference>
<feature type="repeat" description="ANK" evidence="3">
    <location>
        <begin position="791"/>
        <end position="825"/>
    </location>
</feature>
<evidence type="ECO:0000256" key="3">
    <source>
        <dbReference type="PROSITE-ProRule" id="PRU00023"/>
    </source>
</evidence>
<accession>A0ABQ8Z063</accession>
<feature type="region of interest" description="Disordered" evidence="4">
    <location>
        <begin position="1"/>
        <end position="62"/>
    </location>
</feature>
<feature type="region of interest" description="Disordered" evidence="4">
    <location>
        <begin position="948"/>
        <end position="984"/>
    </location>
</feature>
<feature type="repeat" description="ANK" evidence="3">
    <location>
        <begin position="757"/>
        <end position="790"/>
    </location>
</feature>
<feature type="repeat" description="ANK" evidence="3">
    <location>
        <begin position="132"/>
        <end position="166"/>
    </location>
</feature>
<dbReference type="InterPro" id="IPR036770">
    <property type="entry name" value="Ankyrin_rpt-contain_sf"/>
</dbReference>
<evidence type="ECO:0000256" key="2">
    <source>
        <dbReference type="ARBA" id="ARBA00023043"/>
    </source>
</evidence>
<proteinExistence type="predicted"/>
<keyword evidence="1" id="KW-0677">Repeat</keyword>
<dbReference type="PANTHER" id="PTHR24198">
    <property type="entry name" value="ANKYRIN REPEAT AND PROTEIN KINASE DOMAIN-CONTAINING PROTEIN"/>
    <property type="match status" value="1"/>
</dbReference>
<evidence type="ECO:0000256" key="4">
    <source>
        <dbReference type="SAM" id="MobiDB-lite"/>
    </source>
</evidence>
<evidence type="ECO:0000313" key="6">
    <source>
        <dbReference type="Proteomes" id="UP001150062"/>
    </source>
</evidence>
<dbReference type="PROSITE" id="PS50088">
    <property type="entry name" value="ANK_REPEAT"/>
    <property type="match status" value="9"/>
</dbReference>
<feature type="compositionally biased region" description="Low complexity" evidence="4">
    <location>
        <begin position="1158"/>
        <end position="1169"/>
    </location>
</feature>
<evidence type="ECO:0000313" key="5">
    <source>
        <dbReference type="EMBL" id="KAJ6250279.1"/>
    </source>
</evidence>
<feature type="compositionally biased region" description="Basic and acidic residues" evidence="4">
    <location>
        <begin position="13"/>
        <end position="26"/>
    </location>
</feature>
<feature type="compositionally biased region" description="Basic residues" evidence="4">
    <location>
        <begin position="1"/>
        <end position="12"/>
    </location>
</feature>
<sequence>MRKVFHTISKSKKIVDHKENEKDSKQKHSPSLETKKKYHTNKRLLSKPSSKKRMQTSNNLGPKLKFTYSKHKLVKNGDLRTIESNFDHESINSTDVNGLKPIHVAFLSGKKPHKTVKLLHNLGAQLDSLTTNGESVLHLLCKSKKKDIEALKYLLTNNLDVNLQNNKGQTPLSYLCEDNKSKVNFLRMLLEAGANPNITRDDGCSPLLLACRSNLSIKVIQLLINYRADANLKSKKGDLALHQVLTKKTMKKNQKKKKPDPKIVRLLLEEAHALANLTDPQGLSALHLACRDCSDQPQMIELLLAHESKINQLSESGYAPIHLFCKSHNIDPQCLDILLSHKEKIDLNIKSTSKLHFGWMSIHFACDNDIINFSLIKKLFQNGANFDLAIEKSLLTPLHLLCKKKNKIENSEKIINLNSDDDDDDDDNENDNEIDLFFNSDLDPDIETDSDTDSGKGQLKEKNTNISTNTNTNTNSNNKTNTQSNSDLESDLNYNSDLESEFKLELDLEFEQSKNNSIIETIKFLIEVVGIKIESRDKYNKTPLSFLWERRVDSKSYEIELMKILLANGAKINQQHRDNLSLIEIVKKENQPIDRHQLSKAMLIGLDVNQCDDNGMAALHTACCSTMRHLGIIWELLNTNAKLNSFDNYNWTPLHFACKTNPNNRLVEMLVNQGALKNAVDRYNTTPIQVLTRQKKICIESIRFLIEYDADLSILDNYGNTPLISACAHPDPNFELIQLLIENSCDVNSKVTYGWLKGDTPLITCCKHSDNYDVIKLLLESGADPNQKDRFGNTPLHYIASREKLNIKTLELFLEFSAKLNIKENLCGNTPIHFIAKNPNVDQEILFFLYNNDADFFTTNLHKKQTPFSLLTPKNVERFKKIQSKPKQSKIKLEQKKNNSNSQIKESFSLFQFLAEEPEDETVEEKPKPKPKPLKESFTLFQFLAEEPEETPTETTSPKRKKSSKQNSPIINRKNTLNKKRNNYKNDYLKKKNTYKNLKHSYKTLANSNKQTKIEIYELKSENYRLTKENIELEELFNNKNKNIEIRVKNQKQKISTYGQKISKLSINEYELDKLIKQLMKENEELMNQVNKLSKKKDNGENTNDKEFGVLKQLGDKQENNKKVKKKEEKEGKGKKNNNNNDDENDETKILIQNDQPNSNKNNKLSTNNVDEEDWINIDETEYDII</sequence>
<feature type="repeat" description="ANK" evidence="3">
    <location>
        <begin position="649"/>
        <end position="682"/>
    </location>
</feature>
<keyword evidence="2 3" id="KW-0040">ANK repeat</keyword>
<dbReference type="PROSITE" id="PS50297">
    <property type="entry name" value="ANK_REP_REGION"/>
    <property type="match status" value="4"/>
</dbReference>
<keyword evidence="6" id="KW-1185">Reference proteome</keyword>
<dbReference type="SUPFAM" id="SSF48403">
    <property type="entry name" value="Ankyrin repeat"/>
    <property type="match status" value="2"/>
</dbReference>
<protein>
    <submittedName>
        <fullName evidence="5">Ankyrin repeat-containing protein</fullName>
    </submittedName>
</protein>